<dbReference type="InterPro" id="IPR000212">
    <property type="entry name" value="DNA_helicase_UvrD/REP"/>
</dbReference>
<dbReference type="AlphaFoldDB" id="A0A7K3NQY7"/>
<evidence type="ECO:0000256" key="7">
    <source>
        <dbReference type="ARBA" id="ARBA00034617"/>
    </source>
</evidence>
<keyword evidence="6" id="KW-0413">Isomerase</keyword>
<comment type="catalytic activity">
    <reaction evidence="9">
        <text>ATP + H2O = ADP + phosphate + H(+)</text>
        <dbReference type="Rhea" id="RHEA:13065"/>
        <dbReference type="ChEBI" id="CHEBI:15377"/>
        <dbReference type="ChEBI" id="CHEBI:15378"/>
        <dbReference type="ChEBI" id="CHEBI:30616"/>
        <dbReference type="ChEBI" id="CHEBI:43474"/>
        <dbReference type="ChEBI" id="CHEBI:456216"/>
        <dbReference type="EC" id="5.6.2.4"/>
    </reaction>
</comment>
<gene>
    <name evidence="14" type="ORF">G3N56_12850</name>
</gene>
<dbReference type="SUPFAM" id="SSF52540">
    <property type="entry name" value="P-loop containing nucleoside triphosphate hydrolases"/>
    <property type="match status" value="1"/>
</dbReference>
<dbReference type="GO" id="GO:0016787">
    <property type="term" value="F:hydrolase activity"/>
    <property type="evidence" value="ECO:0007669"/>
    <property type="project" value="UniProtKB-UniRule"/>
</dbReference>
<keyword evidence="2 10" id="KW-0547">Nucleotide-binding</keyword>
<dbReference type="GO" id="GO:0000725">
    <property type="term" value="P:recombinational repair"/>
    <property type="evidence" value="ECO:0007669"/>
    <property type="project" value="TreeGrafter"/>
</dbReference>
<comment type="caution">
    <text evidence="14">The sequence shown here is derived from an EMBL/GenBank/DDBJ whole genome shotgun (WGS) entry which is preliminary data.</text>
</comment>
<dbReference type="InterPro" id="IPR014017">
    <property type="entry name" value="DNA_helicase_UvrD-like_C"/>
</dbReference>
<evidence type="ECO:0000256" key="5">
    <source>
        <dbReference type="ARBA" id="ARBA00022840"/>
    </source>
</evidence>
<protein>
    <recommendedName>
        <fullName evidence="8">DNA 3'-5' helicase</fullName>
        <ecNumber evidence="8">5.6.2.4</ecNumber>
    </recommendedName>
</protein>
<sequence length="720" mass="79865">MDFENDLNPAQYQAVTAAGGPLLVIAGAGSGKTRTIVYRLARLVQQGVDPASILLLTFTRKASQEMLSRAAMLLGHGGDILPGVCGGTFHAFAYAALRRHHQTLGFPQGFTVIDRADADELIGRVKDDLGLGKGDKSFPKKSHVAELIGKSRNKECRVADIISRESFHLLPHADDLERMADGYAAAKAAHHLMDYDDLLFLLERLLVEHEDVREFYRRRFTHIMVDEYQDTNRVQARLITLLAPHTGNVMAVGDDAQSIYAFRGATVDNILAFPRIFPGTAVIKLEQNYRSTQPILELTNAILQNAGEKYDKTLFSTRTDGPKPELLRPFSDITQARMAVVKIRELARKWPLHEIAVLFRAGYQSYALEVELGKANIPFQKYGGIKFSEAAHIKDVLAYPRVVANPLDPAAWTRCLSFVPKIGPKTALRLMEAVRLGDQAAIDKAAKKHPQLAELFAFLDSLRAMPPHPGPILERAIAHHAPHLMEKYPDDYPRRLTGLEQLQQIASGYSSLDALLADMTLESPDEDKRKAREDHLVLSTVHSSKGLEWSAVLLLDLVDERFPSRHALTRDEDLEEERRLLYVACTRARDYLGLFVPETLYNRQAGVCSPVQPSLFVRELPASLCTMVRESLSGRPVPQSDSPDFAPPRPLSGSAAAPPSGPITACEPAPPRTDPSLLGYCRHKVFGRGKIIARLEGGKCRVNFPGFGPKMILSDYLEME</sequence>
<evidence type="ECO:0000256" key="6">
    <source>
        <dbReference type="ARBA" id="ARBA00023235"/>
    </source>
</evidence>
<keyword evidence="5 10" id="KW-0067">ATP-binding</keyword>
<dbReference type="PANTHER" id="PTHR11070:SF3">
    <property type="entry name" value="DNA 3'-5' HELICASE"/>
    <property type="match status" value="1"/>
</dbReference>
<accession>A0A7K3NQY7</accession>
<dbReference type="Gene3D" id="1.10.10.160">
    <property type="match status" value="1"/>
</dbReference>
<evidence type="ECO:0000313" key="14">
    <source>
        <dbReference type="EMBL" id="NDY57619.1"/>
    </source>
</evidence>
<organism evidence="14 15">
    <name type="scientific">Desulfolutivibrio sulfodismutans</name>
    <dbReference type="NCBI Taxonomy" id="63561"/>
    <lineage>
        <taxon>Bacteria</taxon>
        <taxon>Pseudomonadati</taxon>
        <taxon>Thermodesulfobacteriota</taxon>
        <taxon>Desulfovibrionia</taxon>
        <taxon>Desulfovibrionales</taxon>
        <taxon>Desulfovibrionaceae</taxon>
        <taxon>Desulfolutivibrio</taxon>
    </lineage>
</organism>
<evidence type="ECO:0000259" key="13">
    <source>
        <dbReference type="PROSITE" id="PS51217"/>
    </source>
</evidence>
<name>A0A7K3NQY7_9BACT</name>
<evidence type="ECO:0000256" key="8">
    <source>
        <dbReference type="ARBA" id="ARBA00034808"/>
    </source>
</evidence>
<reference evidence="14 15" key="1">
    <citation type="submission" date="2020-02" db="EMBL/GenBank/DDBJ databases">
        <title>Comparative genomics of sulfur disproportionating microorganisms.</title>
        <authorList>
            <person name="Ward L.M."/>
            <person name="Bertran E."/>
            <person name="Johnston D.T."/>
        </authorList>
    </citation>
    <scope>NUCLEOTIDE SEQUENCE [LARGE SCALE GENOMIC DNA]</scope>
    <source>
        <strain evidence="14 15">DSM 3696</strain>
    </source>
</reference>
<feature type="binding site" evidence="10">
    <location>
        <begin position="26"/>
        <end position="33"/>
    </location>
    <ligand>
        <name>ATP</name>
        <dbReference type="ChEBI" id="CHEBI:30616"/>
    </ligand>
</feature>
<evidence type="ECO:0000256" key="2">
    <source>
        <dbReference type="ARBA" id="ARBA00022741"/>
    </source>
</evidence>
<dbReference type="EMBL" id="JAAGRQ010000054">
    <property type="protein sequence ID" value="NDY57619.1"/>
    <property type="molecule type" value="Genomic_DNA"/>
</dbReference>
<evidence type="ECO:0000313" key="15">
    <source>
        <dbReference type="Proteomes" id="UP000469724"/>
    </source>
</evidence>
<keyword evidence="15" id="KW-1185">Reference proteome</keyword>
<evidence type="ECO:0000256" key="10">
    <source>
        <dbReference type="PROSITE-ProRule" id="PRU00560"/>
    </source>
</evidence>
<dbReference type="PANTHER" id="PTHR11070">
    <property type="entry name" value="UVRD / RECB / PCRA DNA HELICASE FAMILY MEMBER"/>
    <property type="match status" value="1"/>
</dbReference>
<dbReference type="GO" id="GO:0005524">
    <property type="term" value="F:ATP binding"/>
    <property type="evidence" value="ECO:0007669"/>
    <property type="project" value="UniProtKB-UniRule"/>
</dbReference>
<dbReference type="Proteomes" id="UP000469724">
    <property type="component" value="Unassembled WGS sequence"/>
</dbReference>
<feature type="region of interest" description="Disordered" evidence="11">
    <location>
        <begin position="633"/>
        <end position="664"/>
    </location>
</feature>
<dbReference type="Pfam" id="PF00580">
    <property type="entry name" value="UvrD-helicase"/>
    <property type="match status" value="1"/>
</dbReference>
<feature type="domain" description="UvrD-like helicase ATP-binding" evidence="12">
    <location>
        <begin position="5"/>
        <end position="292"/>
    </location>
</feature>
<dbReference type="GO" id="GO:0003677">
    <property type="term" value="F:DNA binding"/>
    <property type="evidence" value="ECO:0007669"/>
    <property type="project" value="InterPro"/>
</dbReference>
<dbReference type="EC" id="5.6.2.4" evidence="8"/>
<dbReference type="PROSITE" id="PS51198">
    <property type="entry name" value="UVRD_HELICASE_ATP_BIND"/>
    <property type="match status" value="1"/>
</dbReference>
<evidence type="ECO:0000259" key="12">
    <source>
        <dbReference type="PROSITE" id="PS51198"/>
    </source>
</evidence>
<keyword evidence="4 10" id="KW-0347">Helicase</keyword>
<comment type="catalytic activity">
    <reaction evidence="7">
        <text>Couples ATP hydrolysis with the unwinding of duplex DNA by translocating in the 3'-5' direction.</text>
        <dbReference type="EC" id="5.6.2.4"/>
    </reaction>
</comment>
<dbReference type="RefSeq" id="WP_163302704.1">
    <property type="nucleotide sequence ID" value="NZ_JAAGRQ010000054.1"/>
</dbReference>
<proteinExistence type="inferred from homology"/>
<evidence type="ECO:0000256" key="11">
    <source>
        <dbReference type="SAM" id="MobiDB-lite"/>
    </source>
</evidence>
<comment type="similarity">
    <text evidence="1">Belongs to the helicase family. UvrD subfamily.</text>
</comment>
<dbReference type="GO" id="GO:0043138">
    <property type="term" value="F:3'-5' DNA helicase activity"/>
    <property type="evidence" value="ECO:0007669"/>
    <property type="project" value="UniProtKB-EC"/>
</dbReference>
<evidence type="ECO:0000256" key="1">
    <source>
        <dbReference type="ARBA" id="ARBA00009922"/>
    </source>
</evidence>
<dbReference type="InterPro" id="IPR013986">
    <property type="entry name" value="DExx_box_DNA_helicase_dom_sf"/>
</dbReference>
<feature type="domain" description="UvrD-like helicase C-terminal" evidence="13">
    <location>
        <begin position="293"/>
        <end position="546"/>
    </location>
</feature>
<dbReference type="InterPro" id="IPR027417">
    <property type="entry name" value="P-loop_NTPase"/>
</dbReference>
<dbReference type="Gene3D" id="3.40.50.300">
    <property type="entry name" value="P-loop containing nucleotide triphosphate hydrolases"/>
    <property type="match status" value="2"/>
</dbReference>
<evidence type="ECO:0000256" key="9">
    <source>
        <dbReference type="ARBA" id="ARBA00048988"/>
    </source>
</evidence>
<dbReference type="InterPro" id="IPR014016">
    <property type="entry name" value="UvrD-like_ATP-bd"/>
</dbReference>
<dbReference type="CDD" id="cd17932">
    <property type="entry name" value="DEXQc_UvrD"/>
    <property type="match status" value="1"/>
</dbReference>
<evidence type="ECO:0000256" key="4">
    <source>
        <dbReference type="ARBA" id="ARBA00022806"/>
    </source>
</evidence>
<keyword evidence="3 10" id="KW-0378">Hydrolase</keyword>
<dbReference type="Gene3D" id="1.10.486.10">
    <property type="entry name" value="PCRA, domain 4"/>
    <property type="match status" value="1"/>
</dbReference>
<dbReference type="GO" id="GO:0005829">
    <property type="term" value="C:cytosol"/>
    <property type="evidence" value="ECO:0007669"/>
    <property type="project" value="TreeGrafter"/>
</dbReference>
<dbReference type="Pfam" id="PF13361">
    <property type="entry name" value="UvrD_C"/>
    <property type="match status" value="1"/>
</dbReference>
<dbReference type="PROSITE" id="PS51217">
    <property type="entry name" value="UVRD_HELICASE_CTER"/>
    <property type="match status" value="1"/>
</dbReference>
<evidence type="ECO:0000256" key="3">
    <source>
        <dbReference type="ARBA" id="ARBA00022801"/>
    </source>
</evidence>